<evidence type="ECO:0000256" key="5">
    <source>
        <dbReference type="ARBA" id="ARBA00011946"/>
    </source>
</evidence>
<evidence type="ECO:0000256" key="13">
    <source>
        <dbReference type="ARBA" id="ARBA00023102"/>
    </source>
</evidence>
<keyword evidence="7 15" id="KW-0963">Cytoplasm</keyword>
<evidence type="ECO:0000256" key="4">
    <source>
        <dbReference type="ARBA" id="ARBA00009489"/>
    </source>
</evidence>
<dbReference type="GO" id="GO:0000105">
    <property type="term" value="P:L-histidine biosynthetic process"/>
    <property type="evidence" value="ECO:0007669"/>
    <property type="project" value="UniProtKB-UniRule"/>
</dbReference>
<dbReference type="PANTHER" id="PTHR21403">
    <property type="entry name" value="ATP PHOSPHORIBOSYLTRANSFERASE ATP-PRTASE"/>
    <property type="match status" value="1"/>
</dbReference>
<dbReference type="InterPro" id="IPR024893">
    <property type="entry name" value="ATP_PRibTrfase_HisG_short"/>
</dbReference>
<comment type="catalytic activity">
    <reaction evidence="1 15">
        <text>1-(5-phospho-beta-D-ribosyl)-ATP + diphosphate = 5-phospho-alpha-D-ribose 1-diphosphate + ATP</text>
        <dbReference type="Rhea" id="RHEA:18473"/>
        <dbReference type="ChEBI" id="CHEBI:30616"/>
        <dbReference type="ChEBI" id="CHEBI:33019"/>
        <dbReference type="ChEBI" id="CHEBI:58017"/>
        <dbReference type="ChEBI" id="CHEBI:73183"/>
        <dbReference type="EC" id="2.4.2.17"/>
    </reaction>
</comment>
<comment type="function">
    <text evidence="14 15">Catalyzes the condensation of ATP and 5-phosphoribose 1-diphosphate to form N'-(5'-phosphoribosyl)-ATP (PR-ATP). Has a crucial role in the pathway because the rate of histidine biosynthesis seems to be controlled primarily by regulation of HisG enzymatic activity.</text>
</comment>
<dbReference type="Pfam" id="PF01634">
    <property type="entry name" value="HisG"/>
    <property type="match status" value="1"/>
</dbReference>
<keyword evidence="8 15" id="KW-0028">Amino-acid biosynthesis</keyword>
<evidence type="ECO:0000313" key="18">
    <source>
        <dbReference type="Proteomes" id="UP000611629"/>
    </source>
</evidence>
<dbReference type="GO" id="GO:0005737">
    <property type="term" value="C:cytoplasm"/>
    <property type="evidence" value="ECO:0007669"/>
    <property type="project" value="UniProtKB-SubCell"/>
</dbReference>
<comment type="subunit">
    <text evidence="15">Heteromultimer composed of HisG and HisZ subunits.</text>
</comment>
<evidence type="ECO:0000256" key="2">
    <source>
        <dbReference type="ARBA" id="ARBA00004496"/>
    </source>
</evidence>
<dbReference type="AlphaFoldDB" id="A0A974GXK3"/>
<evidence type="ECO:0000256" key="15">
    <source>
        <dbReference type="HAMAP-Rule" id="MF_01018"/>
    </source>
</evidence>
<dbReference type="PANTHER" id="PTHR21403:SF8">
    <property type="entry name" value="ATP PHOSPHORIBOSYLTRANSFERASE"/>
    <property type="match status" value="1"/>
</dbReference>
<dbReference type="InterPro" id="IPR018198">
    <property type="entry name" value="ATP_PRibTrfase_CS"/>
</dbReference>
<dbReference type="Proteomes" id="UP000611629">
    <property type="component" value="Unassembled WGS sequence"/>
</dbReference>
<sequence>MSLTIAIPKGRLGTQAIQMFKAGGIGESIDEKSRKLVFKDEDINISFILLKNSDVITYIENGIADIGISGKDMIMEKGADIFELYQMNIGRCKMSVAGIKGKKVFKDDTIMRVATKFPEITKKYFDSRGQRINIIKLNGSIELAPILGLSDVIVDIVETGNTLKANGLEVFEDMYHISAMMISNRISYKFKRKEIKKIVELIRGEDEDGQDN</sequence>
<proteinExistence type="inferred from homology"/>
<evidence type="ECO:0000256" key="3">
    <source>
        <dbReference type="ARBA" id="ARBA00004667"/>
    </source>
</evidence>
<comment type="pathway">
    <text evidence="3 15">Amino-acid biosynthesis; L-histidine biosynthesis; L-histidine from 5-phospho-alpha-D-ribose 1-diphosphate: step 1/9.</text>
</comment>
<keyword evidence="18" id="KW-1185">Reference proteome</keyword>
<dbReference type="SUPFAM" id="SSF53850">
    <property type="entry name" value="Periplasmic binding protein-like II"/>
    <property type="match status" value="1"/>
</dbReference>
<dbReference type="InterPro" id="IPR001348">
    <property type="entry name" value="ATP_PRibTrfase_HisG"/>
</dbReference>
<dbReference type="Gene3D" id="3.40.190.10">
    <property type="entry name" value="Periplasmic binding protein-like II"/>
    <property type="match status" value="2"/>
</dbReference>
<comment type="domain">
    <text evidence="15">Lacks the C-terminal regulatory region which is replaced by HisZ.</text>
</comment>
<evidence type="ECO:0000256" key="8">
    <source>
        <dbReference type="ARBA" id="ARBA00022605"/>
    </source>
</evidence>
<evidence type="ECO:0000256" key="9">
    <source>
        <dbReference type="ARBA" id="ARBA00022676"/>
    </source>
</evidence>
<dbReference type="RefSeq" id="WP_179239357.1">
    <property type="nucleotide sequence ID" value="NZ_JACBNQ010000025.1"/>
</dbReference>
<comment type="similarity">
    <text evidence="4 15">Belongs to the ATP phosphoribosyltransferase family. Short subfamily.</text>
</comment>
<keyword evidence="12 15" id="KW-0067">ATP-binding</keyword>
<evidence type="ECO:0000256" key="11">
    <source>
        <dbReference type="ARBA" id="ARBA00022741"/>
    </source>
</evidence>
<evidence type="ECO:0000256" key="12">
    <source>
        <dbReference type="ARBA" id="ARBA00022840"/>
    </source>
</evidence>
<evidence type="ECO:0000313" key="17">
    <source>
        <dbReference type="EMBL" id="NYB75638.1"/>
    </source>
</evidence>
<dbReference type="EMBL" id="JACBNQ010000025">
    <property type="protein sequence ID" value="NYB75638.1"/>
    <property type="molecule type" value="Genomic_DNA"/>
</dbReference>
<evidence type="ECO:0000256" key="6">
    <source>
        <dbReference type="ARBA" id="ARBA00020998"/>
    </source>
</evidence>
<dbReference type="CDD" id="cd13595">
    <property type="entry name" value="PBP2_HisGs"/>
    <property type="match status" value="1"/>
</dbReference>
<dbReference type="FunFam" id="3.40.190.10:FF:000008">
    <property type="entry name" value="ATP phosphoribosyltransferase"/>
    <property type="match status" value="1"/>
</dbReference>
<dbReference type="EC" id="2.4.2.17" evidence="5 15"/>
<keyword evidence="10 15" id="KW-0808">Transferase</keyword>
<dbReference type="HAMAP" id="MF_01018">
    <property type="entry name" value="HisG_Short"/>
    <property type="match status" value="1"/>
</dbReference>
<feature type="domain" description="ATP phosphoribosyltransferase catalytic" evidence="16">
    <location>
        <begin position="51"/>
        <end position="203"/>
    </location>
</feature>
<gene>
    <name evidence="15" type="primary">hisG</name>
    <name evidence="17" type="ORF">HZF24_15935</name>
</gene>
<accession>A0A974GXK3</accession>
<evidence type="ECO:0000256" key="10">
    <source>
        <dbReference type="ARBA" id="ARBA00022679"/>
    </source>
</evidence>
<protein>
    <recommendedName>
        <fullName evidence="6 15">ATP phosphoribosyltransferase</fullName>
        <shortName evidence="15">ATP-PRT</shortName>
        <shortName evidence="15">ATP-PRTase</shortName>
        <ecNumber evidence="5 15">2.4.2.17</ecNumber>
    </recommendedName>
</protein>
<evidence type="ECO:0000256" key="7">
    <source>
        <dbReference type="ARBA" id="ARBA00022490"/>
    </source>
</evidence>
<reference evidence="17" key="1">
    <citation type="submission" date="2020-07" db="EMBL/GenBank/DDBJ databases">
        <title>Genomic analysis of a strain of Sedimentibacter Hydroxybenzoicus DSM7310.</title>
        <authorList>
            <person name="Ma S."/>
        </authorList>
    </citation>
    <scope>NUCLEOTIDE SEQUENCE</scope>
    <source>
        <strain evidence="17">DSM 7310</strain>
    </source>
</reference>
<dbReference type="GO" id="GO:0003879">
    <property type="term" value="F:ATP phosphoribosyltransferase activity"/>
    <property type="evidence" value="ECO:0007669"/>
    <property type="project" value="UniProtKB-UniRule"/>
</dbReference>
<comment type="caution">
    <text evidence="17">The sequence shown here is derived from an EMBL/GenBank/DDBJ whole genome shotgun (WGS) entry which is preliminary data.</text>
</comment>
<keyword evidence="9 15" id="KW-0328">Glycosyltransferase</keyword>
<keyword evidence="13 15" id="KW-0368">Histidine biosynthesis</keyword>
<dbReference type="NCBIfam" id="TIGR00070">
    <property type="entry name" value="hisG"/>
    <property type="match status" value="1"/>
</dbReference>
<keyword evidence="11 15" id="KW-0547">Nucleotide-binding</keyword>
<name>A0A974GXK3_SEDHY</name>
<evidence type="ECO:0000256" key="1">
    <source>
        <dbReference type="ARBA" id="ARBA00000915"/>
    </source>
</evidence>
<evidence type="ECO:0000256" key="14">
    <source>
        <dbReference type="ARBA" id="ARBA00024861"/>
    </source>
</evidence>
<dbReference type="PROSITE" id="PS01316">
    <property type="entry name" value="ATP_P_PHORIBOSYLTR"/>
    <property type="match status" value="1"/>
</dbReference>
<evidence type="ECO:0000259" key="16">
    <source>
        <dbReference type="Pfam" id="PF01634"/>
    </source>
</evidence>
<dbReference type="GO" id="GO:0005524">
    <property type="term" value="F:ATP binding"/>
    <property type="evidence" value="ECO:0007669"/>
    <property type="project" value="UniProtKB-KW"/>
</dbReference>
<organism evidence="17 18">
    <name type="scientific">Sedimentibacter hydroxybenzoicus DSM 7310</name>
    <dbReference type="NCBI Taxonomy" id="1123245"/>
    <lineage>
        <taxon>Bacteria</taxon>
        <taxon>Bacillati</taxon>
        <taxon>Bacillota</taxon>
        <taxon>Tissierellia</taxon>
        <taxon>Sedimentibacter</taxon>
    </lineage>
</organism>
<dbReference type="InterPro" id="IPR013820">
    <property type="entry name" value="ATP_PRibTrfase_cat"/>
</dbReference>
<comment type="subcellular location">
    <subcellularLocation>
        <location evidence="2 15">Cytoplasm</location>
    </subcellularLocation>
</comment>